<dbReference type="Gene3D" id="3.40.50.150">
    <property type="entry name" value="Vaccinia Virus protein VP39"/>
    <property type="match status" value="1"/>
</dbReference>
<keyword evidence="1" id="KW-0808">Transferase</keyword>
<keyword evidence="1" id="KW-0489">Methyltransferase</keyword>
<dbReference type="PANTHER" id="PTHR38451">
    <property type="entry name" value="TRNA (ADENINE(22)-N(1))-METHYLTRANSFERASE"/>
    <property type="match status" value="1"/>
</dbReference>
<sequence length="233" mass="26894">MELTPRLKTIGDSIEKCDVIADVGSDHAYLPIYLINNGKADKVIATDINVGPAEISRKRIKRFRLEDRIEVRVGDGLKVLDNDEADVIIIAGMGGLLIQSILSESLEVAKSADKIILQPMRDSRLLIKWLLDNSFSILEGKIVKEKDKYYEVIWCCYDEKSRNDVNEINEVYYYNNTFLLHEYIDKKIVQYTRIIEQMKASNIVDGEARMKECIKELNDYKEAKKWLSLNVER</sequence>
<protein>
    <submittedName>
        <fullName evidence="1">tRNA (Adenine22-N1)-methyltransferase</fullName>
    </submittedName>
</protein>
<dbReference type="RefSeq" id="WP_073025798.1">
    <property type="nucleotide sequence ID" value="NZ_FQZS01000010.1"/>
</dbReference>
<gene>
    <name evidence="1" type="ORF">SAMN02745176_01716</name>
</gene>
<dbReference type="InterPro" id="IPR029063">
    <property type="entry name" value="SAM-dependent_MTases_sf"/>
</dbReference>
<dbReference type="Pfam" id="PF12847">
    <property type="entry name" value="Methyltransf_18"/>
    <property type="match status" value="1"/>
</dbReference>
<evidence type="ECO:0000313" key="1">
    <source>
        <dbReference type="EMBL" id="SHI89311.1"/>
    </source>
</evidence>
<dbReference type="EMBL" id="FQZS01000010">
    <property type="protein sequence ID" value="SHI89311.1"/>
    <property type="molecule type" value="Genomic_DNA"/>
</dbReference>
<dbReference type="GO" id="GO:0032259">
    <property type="term" value="P:methylation"/>
    <property type="evidence" value="ECO:0007669"/>
    <property type="project" value="UniProtKB-KW"/>
</dbReference>
<dbReference type="PIRSF" id="PIRSF018637">
    <property type="entry name" value="TrmK"/>
    <property type="match status" value="1"/>
</dbReference>
<dbReference type="STRING" id="1122184.SAMN02745176_01716"/>
<name>A0A1M6EV11_9FIRM</name>
<keyword evidence="2" id="KW-1185">Reference proteome</keyword>
<accession>A0A1M6EV11</accession>
<dbReference type="SUPFAM" id="SSF53335">
    <property type="entry name" value="S-adenosyl-L-methionine-dependent methyltransferases"/>
    <property type="match status" value="1"/>
</dbReference>
<dbReference type="AlphaFoldDB" id="A0A1M6EV11"/>
<reference evidence="1 2" key="1">
    <citation type="submission" date="2016-11" db="EMBL/GenBank/DDBJ databases">
        <authorList>
            <person name="Jaros S."/>
            <person name="Januszkiewicz K."/>
            <person name="Wedrychowicz H."/>
        </authorList>
    </citation>
    <scope>NUCLEOTIDE SEQUENCE [LARGE SCALE GENOMIC DNA]</scope>
    <source>
        <strain evidence="1 2">DSM 19022</strain>
    </source>
</reference>
<dbReference type="PANTHER" id="PTHR38451:SF1">
    <property type="entry name" value="TRNA (ADENINE(22)-N(1))-METHYLTRANSFERASE"/>
    <property type="match status" value="1"/>
</dbReference>
<evidence type="ECO:0000313" key="2">
    <source>
        <dbReference type="Proteomes" id="UP000184442"/>
    </source>
</evidence>
<proteinExistence type="predicted"/>
<dbReference type="GO" id="GO:0160105">
    <property type="term" value="F:tRNA (adenine(22)-N1)-methyltransferase activity"/>
    <property type="evidence" value="ECO:0007669"/>
    <property type="project" value="InterPro"/>
</dbReference>
<organism evidence="1 2">
    <name type="scientific">Lutispora thermophila DSM 19022</name>
    <dbReference type="NCBI Taxonomy" id="1122184"/>
    <lineage>
        <taxon>Bacteria</taxon>
        <taxon>Bacillati</taxon>
        <taxon>Bacillota</taxon>
        <taxon>Clostridia</taxon>
        <taxon>Lutisporales</taxon>
        <taxon>Lutisporaceae</taxon>
        <taxon>Lutispora</taxon>
    </lineage>
</organism>
<dbReference type="Proteomes" id="UP000184442">
    <property type="component" value="Unassembled WGS sequence"/>
</dbReference>
<dbReference type="InterPro" id="IPR006901">
    <property type="entry name" value="TrmK"/>
</dbReference>
<dbReference type="CDD" id="cd02440">
    <property type="entry name" value="AdoMet_MTases"/>
    <property type="match status" value="1"/>
</dbReference>